<keyword evidence="6" id="KW-0808">Transferase</keyword>
<protein>
    <submittedName>
        <fullName evidence="6">cAMP-binding domain of CRP or a regulatory subunit of cAMP-dependent protein kinases</fullName>
    </submittedName>
</protein>
<dbReference type="SUPFAM" id="SSF51206">
    <property type="entry name" value="cAMP-binding domain-like"/>
    <property type="match status" value="1"/>
</dbReference>
<proteinExistence type="predicted"/>
<evidence type="ECO:0000256" key="2">
    <source>
        <dbReference type="ARBA" id="ARBA00023125"/>
    </source>
</evidence>
<accession>A0A1G7X0Y4</accession>
<dbReference type="SUPFAM" id="SSF46785">
    <property type="entry name" value="Winged helix' DNA-binding domain"/>
    <property type="match status" value="1"/>
</dbReference>
<dbReference type="Gene3D" id="2.60.120.10">
    <property type="entry name" value="Jelly Rolls"/>
    <property type="match status" value="1"/>
</dbReference>
<dbReference type="Gene3D" id="1.10.10.10">
    <property type="entry name" value="Winged helix-like DNA-binding domain superfamily/Winged helix DNA-binding domain"/>
    <property type="match status" value="1"/>
</dbReference>
<dbReference type="STRING" id="104663.SAMN04488121_106254"/>
<dbReference type="AlphaFoldDB" id="A0A1G7X0Y4"/>
<dbReference type="PROSITE" id="PS51063">
    <property type="entry name" value="HTH_CRP_2"/>
    <property type="match status" value="1"/>
</dbReference>
<keyword evidence="3" id="KW-0804">Transcription</keyword>
<dbReference type="InterPro" id="IPR012318">
    <property type="entry name" value="HTH_CRP"/>
</dbReference>
<dbReference type="SMART" id="SM00419">
    <property type="entry name" value="HTH_CRP"/>
    <property type="match status" value="1"/>
</dbReference>
<keyword evidence="2" id="KW-0238">DNA-binding</keyword>
<dbReference type="InterPro" id="IPR050397">
    <property type="entry name" value="Env_Response_Regulators"/>
</dbReference>
<evidence type="ECO:0000259" key="4">
    <source>
        <dbReference type="PROSITE" id="PS50042"/>
    </source>
</evidence>
<dbReference type="RefSeq" id="WP_089835309.1">
    <property type="nucleotide sequence ID" value="NZ_FNBN01000006.1"/>
</dbReference>
<evidence type="ECO:0000256" key="3">
    <source>
        <dbReference type="ARBA" id="ARBA00023163"/>
    </source>
</evidence>
<dbReference type="PANTHER" id="PTHR24567:SF74">
    <property type="entry name" value="HTH-TYPE TRANSCRIPTIONAL REGULATOR ARCR"/>
    <property type="match status" value="1"/>
</dbReference>
<dbReference type="InterPro" id="IPR000595">
    <property type="entry name" value="cNMP-bd_dom"/>
</dbReference>
<dbReference type="EMBL" id="FNBN01000006">
    <property type="protein sequence ID" value="SDG77848.1"/>
    <property type="molecule type" value="Genomic_DNA"/>
</dbReference>
<sequence>MNIRDKFPIDKWDFKSESILADLPQAVYEMLTVHMSEQVYRKNEQLFREGTYPSGIFYITKGKVKKYKVDKDGKEKIIYIANSGQLIGYHAVLSEDRYPDSATAMEESAIAFIPREDFLNTLDHSPLLNNRLLKTLSHEFAVLANSLTISARKTVRERLALQLIIIREKYKVNHVEGMPIEIDISREDLASLVGTARENVVRVLTEFKEHDILETKGRKIIIKDVSQLISIANYK</sequence>
<dbReference type="Pfam" id="PF13545">
    <property type="entry name" value="HTH_Crp_2"/>
    <property type="match status" value="1"/>
</dbReference>
<feature type="domain" description="HTH crp-type" evidence="5">
    <location>
        <begin position="153"/>
        <end position="226"/>
    </location>
</feature>
<dbReference type="CDD" id="cd00038">
    <property type="entry name" value="CAP_ED"/>
    <property type="match status" value="1"/>
</dbReference>
<dbReference type="Proteomes" id="UP000199045">
    <property type="component" value="Unassembled WGS sequence"/>
</dbReference>
<dbReference type="SMART" id="SM00100">
    <property type="entry name" value="cNMP"/>
    <property type="match status" value="1"/>
</dbReference>
<dbReference type="GO" id="GO:0016301">
    <property type="term" value="F:kinase activity"/>
    <property type="evidence" value="ECO:0007669"/>
    <property type="project" value="UniProtKB-KW"/>
</dbReference>
<dbReference type="GO" id="GO:0003677">
    <property type="term" value="F:DNA binding"/>
    <property type="evidence" value="ECO:0007669"/>
    <property type="project" value="UniProtKB-KW"/>
</dbReference>
<dbReference type="GO" id="GO:0003700">
    <property type="term" value="F:DNA-binding transcription factor activity"/>
    <property type="evidence" value="ECO:0007669"/>
    <property type="project" value="TreeGrafter"/>
</dbReference>
<dbReference type="InterPro" id="IPR036390">
    <property type="entry name" value="WH_DNA-bd_sf"/>
</dbReference>
<dbReference type="PROSITE" id="PS50042">
    <property type="entry name" value="CNMP_BINDING_3"/>
    <property type="match status" value="1"/>
</dbReference>
<name>A0A1G7X0Y4_CHIFI</name>
<dbReference type="Pfam" id="PF00027">
    <property type="entry name" value="cNMP_binding"/>
    <property type="match status" value="1"/>
</dbReference>
<keyword evidence="6" id="KW-0418">Kinase</keyword>
<feature type="domain" description="Cyclic nucleotide-binding" evidence="4">
    <location>
        <begin position="19"/>
        <end position="139"/>
    </location>
</feature>
<organism evidence="6 7">
    <name type="scientific">Chitinophaga filiformis</name>
    <name type="common">Myxococcus filiformis</name>
    <name type="synonym">Flexibacter filiformis</name>
    <dbReference type="NCBI Taxonomy" id="104663"/>
    <lineage>
        <taxon>Bacteria</taxon>
        <taxon>Pseudomonadati</taxon>
        <taxon>Bacteroidota</taxon>
        <taxon>Chitinophagia</taxon>
        <taxon>Chitinophagales</taxon>
        <taxon>Chitinophagaceae</taxon>
        <taxon>Chitinophaga</taxon>
    </lineage>
</organism>
<evidence type="ECO:0000259" key="5">
    <source>
        <dbReference type="PROSITE" id="PS51063"/>
    </source>
</evidence>
<evidence type="ECO:0000256" key="1">
    <source>
        <dbReference type="ARBA" id="ARBA00023015"/>
    </source>
</evidence>
<dbReference type="PANTHER" id="PTHR24567">
    <property type="entry name" value="CRP FAMILY TRANSCRIPTIONAL REGULATORY PROTEIN"/>
    <property type="match status" value="1"/>
</dbReference>
<gene>
    <name evidence="6" type="ORF">SAMN04488121_106254</name>
</gene>
<dbReference type="InterPro" id="IPR036388">
    <property type="entry name" value="WH-like_DNA-bd_sf"/>
</dbReference>
<dbReference type="InterPro" id="IPR014710">
    <property type="entry name" value="RmlC-like_jellyroll"/>
</dbReference>
<dbReference type="InterPro" id="IPR018490">
    <property type="entry name" value="cNMP-bd_dom_sf"/>
</dbReference>
<evidence type="ECO:0000313" key="6">
    <source>
        <dbReference type="EMBL" id="SDG77848.1"/>
    </source>
</evidence>
<dbReference type="OrthoDB" id="9127033at2"/>
<reference evidence="6 7" key="1">
    <citation type="submission" date="2016-10" db="EMBL/GenBank/DDBJ databases">
        <authorList>
            <person name="de Groot N.N."/>
        </authorList>
    </citation>
    <scope>NUCLEOTIDE SEQUENCE [LARGE SCALE GENOMIC DNA]</scope>
    <source>
        <strain evidence="6 7">DSM 527</strain>
    </source>
</reference>
<evidence type="ECO:0000313" key="7">
    <source>
        <dbReference type="Proteomes" id="UP000199045"/>
    </source>
</evidence>
<keyword evidence="1" id="KW-0805">Transcription regulation</keyword>
<dbReference type="GO" id="GO:0005829">
    <property type="term" value="C:cytosol"/>
    <property type="evidence" value="ECO:0007669"/>
    <property type="project" value="TreeGrafter"/>
</dbReference>